<organism evidence="1">
    <name type="scientific">Eimeria acervulina</name>
    <name type="common">Coccidian parasite</name>
    <dbReference type="NCBI Taxonomy" id="5801"/>
    <lineage>
        <taxon>Eukaryota</taxon>
        <taxon>Sar</taxon>
        <taxon>Alveolata</taxon>
        <taxon>Apicomplexa</taxon>
        <taxon>Conoidasida</taxon>
        <taxon>Coccidia</taxon>
        <taxon>Eucoccidiorida</taxon>
        <taxon>Eimeriorina</taxon>
        <taxon>Eimeriidae</taxon>
        <taxon>Eimeria</taxon>
    </lineage>
</organism>
<accession>Q24770</accession>
<dbReference type="EMBL" id="M86628">
    <property type="protein sequence ID" value="AAA29080.1"/>
    <property type="molecule type" value="mRNA"/>
</dbReference>
<name>Q24770_EIMAC</name>
<proteinExistence type="evidence at transcript level"/>
<dbReference type="VEuPathDB" id="ToxoDB:EAH_00001100"/>
<reference evidence="1" key="1">
    <citation type="submission" date="1993-01" db="EMBL/GenBank/DDBJ databases">
        <title>Characterization of a cDNA encoding an antigen that is present on multiple developmental stages of the protozoan .MDUL/Eimeria.MDNM/ .MDUL/acervulina.MDNM/.</title>
        <authorList>
            <person name="Jenkins M.C."/>
            <person name="Seferian P.G."/>
        </authorList>
    </citation>
    <scope>NUCLEOTIDE SEQUENCE</scope>
    <source>
        <strain evidence="1">API 12</strain>
    </source>
</reference>
<protein>
    <submittedName>
        <fullName evidence="1">Antigen</fullName>
    </submittedName>
</protein>
<evidence type="ECO:0000313" key="1">
    <source>
        <dbReference type="EMBL" id="AAA29080.1"/>
    </source>
</evidence>
<dbReference type="AlphaFoldDB" id="Q24770"/>
<gene>
    <name evidence="1" type="primary">MZ92/120</name>
</gene>
<feature type="non-terminal residue" evidence="1">
    <location>
        <position position="1"/>
    </location>
</feature>
<sequence>FGLTSRFNKHSSSESLVSVATLRDQSGGGSRNPRNVPSLHYFISVNHQCNFSSFSWSVNTRRESRVPGSKEGAAFAASTRTQPFADHEELRGDFCHAGSLPVLRRSALEKNAVMWPENGSIKVFKPSAPSRFGVDLVDCLKVEVDFGSNLCRQLCQMVEVDFGSNSVQATLPNGEAVTLPGSEQLSEQGGEMVLLLSKFGDQGHIVFNGQDVTGNFRETRANFRFTKLLDIQSAASQVGKVVNCRRVGDMHVFISQEIVDSANDFIWEPSRMTTNLGRNVVTWGSVPKHKFRISGLPDF</sequence>